<name>A0AA46K8U9_SERMA</name>
<accession>A0AA46K8U9</accession>
<dbReference type="EMBL" id="VFMJ01000001">
    <property type="protein sequence ID" value="TQI86507.1"/>
    <property type="molecule type" value="Genomic_DNA"/>
</dbReference>
<comment type="caution">
    <text evidence="1">The sequence shown here is derived from an EMBL/GenBank/DDBJ whole genome shotgun (WGS) entry which is preliminary data.</text>
</comment>
<dbReference type="RefSeq" id="WP_141971474.1">
    <property type="nucleotide sequence ID" value="NZ_VFMJ01000001.1"/>
</dbReference>
<evidence type="ECO:0000313" key="1">
    <source>
        <dbReference type="EMBL" id="TQI86507.1"/>
    </source>
</evidence>
<gene>
    <name evidence="1" type="ORF">FHU12_4144</name>
</gene>
<reference evidence="1 2" key="2">
    <citation type="submission" date="2019-07" db="EMBL/GenBank/DDBJ databases">
        <title>Investigation of anaerobic lignin degradation for improved lignocellulosic biofuels.</title>
        <authorList>
            <person name="Deangelis K.PhD."/>
        </authorList>
    </citation>
    <scope>NUCLEOTIDE SEQUENCE [LARGE SCALE GENOMIC DNA]</scope>
    <source>
        <strain evidence="1 2">106R</strain>
    </source>
</reference>
<reference evidence="1 2" key="1">
    <citation type="submission" date="2019-06" db="EMBL/GenBank/DDBJ databases">
        <authorList>
            <person name="Deangelis K."/>
            <person name="Huntemann M."/>
            <person name="Clum A."/>
            <person name="Pillay M."/>
            <person name="Palaniappan K."/>
            <person name="Varghese N."/>
            <person name="Mikhailova N."/>
            <person name="Stamatis D."/>
            <person name="Reddy T."/>
            <person name="Daum C."/>
            <person name="Shapiro N."/>
            <person name="Ivanova N."/>
            <person name="Kyrpides N."/>
            <person name="Woyke T."/>
        </authorList>
    </citation>
    <scope>NUCLEOTIDE SEQUENCE [LARGE SCALE GENOMIC DNA]</scope>
    <source>
        <strain evidence="1 2">106R</strain>
    </source>
</reference>
<sequence>MNESVLRAFSYNGALDAGMDPGSYAWQSVPVGDWAARLDFKVWSNTTSSGHLVCYFTSLDDGQRYRLSAFRPKNGSRRYTPKDGGIDFSEAGLDGQVFLLNVGKTRNGTSAWLGAEFLERDN</sequence>
<evidence type="ECO:0000313" key="2">
    <source>
        <dbReference type="Proteomes" id="UP000320710"/>
    </source>
</evidence>
<proteinExistence type="predicted"/>
<dbReference type="Proteomes" id="UP000320710">
    <property type="component" value="Unassembled WGS sequence"/>
</dbReference>
<protein>
    <submittedName>
        <fullName evidence="1">Uncharacterized protein</fullName>
    </submittedName>
</protein>
<organism evidence="1 2">
    <name type="scientific">Serratia marcescens</name>
    <dbReference type="NCBI Taxonomy" id="615"/>
    <lineage>
        <taxon>Bacteria</taxon>
        <taxon>Pseudomonadati</taxon>
        <taxon>Pseudomonadota</taxon>
        <taxon>Gammaproteobacteria</taxon>
        <taxon>Enterobacterales</taxon>
        <taxon>Yersiniaceae</taxon>
        <taxon>Serratia</taxon>
    </lineage>
</organism>
<dbReference type="AlphaFoldDB" id="A0AA46K8U9"/>